<keyword evidence="3" id="KW-1185">Reference proteome</keyword>
<dbReference type="PANTHER" id="PTHR14336">
    <property type="entry name" value="TANDEM PH DOMAIN CONTAINING PROTEIN"/>
    <property type="match status" value="1"/>
</dbReference>
<dbReference type="PANTHER" id="PTHR14336:SF15">
    <property type="entry name" value="DUAL ADAPTER FOR PHOSPHOTYROSINE AND 3-PHOSPHOTYROSINE AND 3-PHOSPHOINOSITIDE"/>
    <property type="match status" value="1"/>
</dbReference>
<accession>H2Y7N5</accession>
<dbReference type="AlphaFoldDB" id="H2Y7N5"/>
<protein>
    <recommendedName>
        <fullName evidence="1">PH domain-containing protein</fullName>
    </recommendedName>
</protein>
<dbReference type="InParanoid" id="H2Y7N5"/>
<dbReference type="FunFam" id="2.30.29.30:FF:000286">
    <property type="entry name" value="PH-protein kinase domain containing protein"/>
    <property type="match status" value="1"/>
</dbReference>
<evidence type="ECO:0000259" key="1">
    <source>
        <dbReference type="PROSITE" id="PS50003"/>
    </source>
</evidence>
<dbReference type="InterPro" id="IPR001849">
    <property type="entry name" value="PH_domain"/>
</dbReference>
<organism evidence="2 3">
    <name type="scientific">Ciona savignyi</name>
    <name type="common">Pacific transparent sea squirt</name>
    <dbReference type="NCBI Taxonomy" id="51511"/>
    <lineage>
        <taxon>Eukaryota</taxon>
        <taxon>Metazoa</taxon>
        <taxon>Chordata</taxon>
        <taxon>Tunicata</taxon>
        <taxon>Ascidiacea</taxon>
        <taxon>Phlebobranchia</taxon>
        <taxon>Cionidae</taxon>
        <taxon>Ciona</taxon>
    </lineage>
</organism>
<dbReference type="InterPro" id="IPR011993">
    <property type="entry name" value="PH-like_dom_sf"/>
</dbReference>
<dbReference type="HOGENOM" id="CLU_1253142_0_0_1"/>
<dbReference type="GeneTree" id="ENSGT00940000167681"/>
<reference evidence="3" key="1">
    <citation type="submission" date="2003-08" db="EMBL/GenBank/DDBJ databases">
        <authorList>
            <person name="Birren B."/>
            <person name="Nusbaum C."/>
            <person name="Abebe A."/>
            <person name="Abouelleil A."/>
            <person name="Adekoya E."/>
            <person name="Ait-zahra M."/>
            <person name="Allen N."/>
            <person name="Allen T."/>
            <person name="An P."/>
            <person name="Anderson M."/>
            <person name="Anderson S."/>
            <person name="Arachchi H."/>
            <person name="Armbruster J."/>
            <person name="Bachantsang P."/>
            <person name="Baldwin J."/>
            <person name="Barry A."/>
            <person name="Bayul T."/>
            <person name="Blitshsteyn B."/>
            <person name="Bloom T."/>
            <person name="Blye J."/>
            <person name="Boguslavskiy L."/>
            <person name="Borowsky M."/>
            <person name="Boukhgalter B."/>
            <person name="Brunache A."/>
            <person name="Butler J."/>
            <person name="Calixte N."/>
            <person name="Calvo S."/>
            <person name="Camarata J."/>
            <person name="Campo K."/>
            <person name="Chang J."/>
            <person name="Cheshatsang Y."/>
            <person name="Citroen M."/>
            <person name="Collymore A."/>
            <person name="Considine T."/>
            <person name="Cook A."/>
            <person name="Cooke P."/>
            <person name="Corum B."/>
            <person name="Cuomo C."/>
            <person name="David R."/>
            <person name="Dawoe T."/>
            <person name="Degray S."/>
            <person name="Dodge S."/>
            <person name="Dooley K."/>
            <person name="Dorje P."/>
            <person name="Dorjee K."/>
            <person name="Dorris L."/>
            <person name="Duffey N."/>
            <person name="Dupes A."/>
            <person name="Elkins T."/>
            <person name="Engels R."/>
            <person name="Erickson J."/>
            <person name="Farina A."/>
            <person name="Faro S."/>
            <person name="Ferreira P."/>
            <person name="Fischer H."/>
            <person name="Fitzgerald M."/>
            <person name="Foley K."/>
            <person name="Gage D."/>
            <person name="Galagan J."/>
            <person name="Gearin G."/>
            <person name="Gnerre S."/>
            <person name="Gnirke A."/>
            <person name="Goyette A."/>
            <person name="Graham J."/>
            <person name="Grandbois E."/>
            <person name="Gyaltsen K."/>
            <person name="Hafez N."/>
            <person name="Hagopian D."/>
            <person name="Hagos B."/>
            <person name="Hall J."/>
            <person name="Hatcher B."/>
            <person name="Heller A."/>
            <person name="Higgins H."/>
            <person name="Honan T."/>
            <person name="Horn A."/>
            <person name="Houde N."/>
            <person name="Hughes L."/>
            <person name="Hulme W."/>
            <person name="Husby E."/>
            <person name="Iliev I."/>
            <person name="Jaffe D."/>
            <person name="Jones C."/>
            <person name="Kamal M."/>
            <person name="Kamat A."/>
            <person name="Kamvysselis M."/>
            <person name="Karlsson E."/>
            <person name="Kells C."/>
            <person name="Kieu A."/>
            <person name="Kisner P."/>
            <person name="Kodira C."/>
            <person name="Kulbokas E."/>
            <person name="Labutti K."/>
            <person name="Lama D."/>
            <person name="Landers T."/>
            <person name="Leger J."/>
            <person name="Levine S."/>
            <person name="Lewis D."/>
            <person name="Lewis T."/>
            <person name="Lindblad-toh K."/>
            <person name="Liu X."/>
            <person name="Lokyitsang T."/>
            <person name="Lokyitsang Y."/>
            <person name="Lucien O."/>
            <person name="Lui A."/>
            <person name="Ma L.J."/>
            <person name="Mabbitt R."/>
            <person name="Macdonald J."/>
            <person name="Maclean C."/>
            <person name="Major J."/>
            <person name="Manning J."/>
            <person name="Marabella R."/>
            <person name="Maru K."/>
            <person name="Matthews C."/>
            <person name="Mauceli E."/>
            <person name="Mccarthy M."/>
            <person name="Mcdonough S."/>
            <person name="Mcghee T."/>
            <person name="Meldrim J."/>
            <person name="Meneus L."/>
            <person name="Mesirov J."/>
            <person name="Mihalev A."/>
            <person name="Mihova T."/>
            <person name="Mikkelsen T."/>
            <person name="Mlenga V."/>
            <person name="Moru K."/>
            <person name="Mozes J."/>
            <person name="Mulrain L."/>
            <person name="Munson G."/>
            <person name="Naylor J."/>
            <person name="Newes C."/>
            <person name="Nguyen C."/>
            <person name="Nguyen N."/>
            <person name="Nguyen T."/>
            <person name="Nicol R."/>
            <person name="Nielsen C."/>
            <person name="Nizzari M."/>
            <person name="Norbu C."/>
            <person name="Norbu N."/>
            <person name="O'donnell P."/>
            <person name="Okoawo O."/>
            <person name="O'leary S."/>
            <person name="Omotosho B."/>
            <person name="O'neill K."/>
            <person name="Osman S."/>
            <person name="Parker S."/>
            <person name="Perrin D."/>
            <person name="Phunkhang P."/>
            <person name="Piqani B."/>
            <person name="Purcell S."/>
            <person name="Rachupka T."/>
            <person name="Ramasamy U."/>
            <person name="Rameau R."/>
            <person name="Ray V."/>
            <person name="Raymond C."/>
            <person name="Retta R."/>
            <person name="Richardson S."/>
            <person name="Rise C."/>
            <person name="Rodriguez J."/>
            <person name="Rogers J."/>
            <person name="Rogov P."/>
            <person name="Rutman M."/>
            <person name="Schupbach R."/>
            <person name="Seaman C."/>
            <person name="Settipalli S."/>
            <person name="Sharpe T."/>
            <person name="Sheridan J."/>
            <person name="Sherpa N."/>
            <person name="Shi J."/>
            <person name="Smirnov S."/>
            <person name="Smith C."/>
            <person name="Sougnez C."/>
            <person name="Spencer B."/>
            <person name="Stalker J."/>
            <person name="Stange-thomann N."/>
            <person name="Stavropoulos S."/>
            <person name="Stetson K."/>
            <person name="Stone C."/>
            <person name="Stone S."/>
            <person name="Stubbs M."/>
            <person name="Talamas J."/>
            <person name="Tchuinga P."/>
            <person name="Tenzing P."/>
            <person name="Tesfaye S."/>
            <person name="Theodore J."/>
            <person name="Thoulutsang Y."/>
            <person name="Topham K."/>
            <person name="Towey S."/>
            <person name="Tsamla T."/>
            <person name="Tsomo N."/>
            <person name="Vallee D."/>
            <person name="Vassiliev H."/>
            <person name="Venkataraman V."/>
            <person name="Vinson J."/>
            <person name="Vo A."/>
            <person name="Wade C."/>
            <person name="Wang S."/>
            <person name="Wangchuk T."/>
            <person name="Wangdi T."/>
            <person name="Whittaker C."/>
            <person name="Wilkinson J."/>
            <person name="Wu Y."/>
            <person name="Wyman D."/>
            <person name="Yadav S."/>
            <person name="Yang S."/>
            <person name="Yang X."/>
            <person name="Yeager S."/>
            <person name="Yee E."/>
            <person name="Young G."/>
            <person name="Zainoun J."/>
            <person name="Zembeck L."/>
            <person name="Zimmer A."/>
            <person name="Zody M."/>
            <person name="Lander E."/>
        </authorList>
    </citation>
    <scope>NUCLEOTIDE SEQUENCE [LARGE SCALE GENOMIC DNA]</scope>
</reference>
<reference evidence="2" key="2">
    <citation type="submission" date="2025-08" db="UniProtKB">
        <authorList>
            <consortium name="Ensembl"/>
        </authorList>
    </citation>
    <scope>IDENTIFICATION</scope>
</reference>
<dbReference type="Proteomes" id="UP000007875">
    <property type="component" value="Unassembled WGS sequence"/>
</dbReference>
<dbReference type="Gene3D" id="2.30.29.30">
    <property type="entry name" value="Pleckstrin-homology domain (PH domain)/Phosphotyrosine-binding domain (PTB)"/>
    <property type="match status" value="1"/>
</dbReference>
<dbReference type="STRING" id="51511.ENSCSAVP00000001333"/>
<dbReference type="PROSITE" id="PS50003">
    <property type="entry name" value="PH_DOMAIN"/>
    <property type="match status" value="1"/>
</dbReference>
<dbReference type="Ensembl" id="ENSCSAVT00000001349.1">
    <property type="protein sequence ID" value="ENSCSAVP00000001333.1"/>
    <property type="gene ID" value="ENSCSAVG00000000738.1"/>
</dbReference>
<name>H2Y7N5_CIOSA</name>
<evidence type="ECO:0000313" key="3">
    <source>
        <dbReference type="Proteomes" id="UP000007875"/>
    </source>
</evidence>
<dbReference type="Pfam" id="PF00169">
    <property type="entry name" value="PH"/>
    <property type="match status" value="1"/>
</dbReference>
<proteinExistence type="predicted"/>
<dbReference type="InterPro" id="IPR051707">
    <property type="entry name" value="PI-Interact_SigTrans_Reg"/>
</dbReference>
<dbReference type="SUPFAM" id="SSF50729">
    <property type="entry name" value="PH domain-like"/>
    <property type="match status" value="1"/>
</dbReference>
<feature type="domain" description="PH" evidence="1">
    <location>
        <begin position="95"/>
        <end position="189"/>
    </location>
</feature>
<reference evidence="2" key="3">
    <citation type="submission" date="2025-09" db="UniProtKB">
        <authorList>
            <consortium name="Ensembl"/>
        </authorList>
    </citation>
    <scope>IDENTIFICATION</scope>
</reference>
<evidence type="ECO:0000313" key="2">
    <source>
        <dbReference type="Ensembl" id="ENSCSAVP00000001333.1"/>
    </source>
</evidence>
<dbReference type="SMART" id="SM00233">
    <property type="entry name" value="PH"/>
    <property type="match status" value="1"/>
</dbReference>
<sequence>DWSAKKPENQVDVKCSVLEHSLKTPLYHICLSSVLLKVLAVFTPFEKAEVSDVIEAHKITQATVTSIEAGRRPAALKEAYSVYDDLQLQWDNQSLCNKNGFLTKRGGSVKSWKIRWFTLRGYELKYFDEPVDEKALTTLDLRFCRSVVDDQETKPNCFGLTFPERTYYMYAISPTEKAEWMSLVSWKLFMQAPPAERARLALAVPASNLTNCAIDLIKTSL</sequence>